<dbReference type="PROSITE" id="PS51144">
    <property type="entry name" value="ALPHA_CA_2"/>
    <property type="match status" value="1"/>
</dbReference>
<dbReference type="PANTHER" id="PTHR18952">
    <property type="entry name" value="CARBONIC ANHYDRASE"/>
    <property type="match status" value="1"/>
</dbReference>
<evidence type="ECO:0000256" key="2">
    <source>
        <dbReference type="ARBA" id="ARBA00012925"/>
    </source>
</evidence>
<sequence>MEIPSNNTISVADMLPKDVTRYFRYLGSLTTPTCNEVVVWTVFEDSISISADQMEILRNLHEGDDQSPEIEDNYRPVQSVNDREIAFSSAAKYSLSLLLSTLSLLVLSLQFSA</sequence>
<keyword evidence="5" id="KW-0456">Lyase</keyword>
<dbReference type="EMBL" id="MRZV01000924">
    <property type="protein sequence ID" value="PIK42560.1"/>
    <property type="molecule type" value="Genomic_DNA"/>
</dbReference>
<name>A0A2G8K3J2_STIJA</name>
<evidence type="ECO:0000259" key="7">
    <source>
        <dbReference type="PROSITE" id="PS51144"/>
    </source>
</evidence>
<dbReference type="SUPFAM" id="SSF51069">
    <property type="entry name" value="Carbonic anhydrase"/>
    <property type="match status" value="1"/>
</dbReference>
<organism evidence="9 10">
    <name type="scientific">Stichopus japonicus</name>
    <name type="common">Sea cucumber</name>
    <dbReference type="NCBI Taxonomy" id="307972"/>
    <lineage>
        <taxon>Eukaryota</taxon>
        <taxon>Metazoa</taxon>
        <taxon>Echinodermata</taxon>
        <taxon>Eleutherozoa</taxon>
        <taxon>Echinozoa</taxon>
        <taxon>Holothuroidea</taxon>
        <taxon>Aspidochirotacea</taxon>
        <taxon>Aspidochirotida</taxon>
        <taxon>Stichopodidae</taxon>
        <taxon>Apostichopus</taxon>
    </lineage>
</organism>
<dbReference type="GO" id="GO:0008270">
    <property type="term" value="F:zinc ion binding"/>
    <property type="evidence" value="ECO:0007669"/>
    <property type="project" value="InterPro"/>
</dbReference>
<dbReference type="PANTHER" id="PTHR18952:SF265">
    <property type="entry name" value="CARBONIC ANHYDRASE"/>
    <property type="match status" value="1"/>
</dbReference>
<evidence type="ECO:0000313" key="10">
    <source>
        <dbReference type="Proteomes" id="UP000230750"/>
    </source>
</evidence>
<comment type="caution">
    <text evidence="9">The sequence shown here is derived from an EMBL/GenBank/DDBJ whole genome shotgun (WGS) entry which is preliminary data.</text>
</comment>
<feature type="domain" description="Alpha-carbonic anhydrase" evidence="7">
    <location>
        <begin position="1"/>
        <end position="89"/>
    </location>
</feature>
<accession>A0A2G8K3J2</accession>
<keyword evidence="3" id="KW-0479">Metal-binding</keyword>
<dbReference type="InterPro" id="IPR023561">
    <property type="entry name" value="Carbonic_anhydrase_a-class"/>
</dbReference>
<evidence type="ECO:0000256" key="6">
    <source>
        <dbReference type="ARBA" id="ARBA00048348"/>
    </source>
</evidence>
<comment type="catalytic activity">
    <reaction evidence="6">
        <text>hydrogencarbonate + H(+) = CO2 + H2O</text>
        <dbReference type="Rhea" id="RHEA:10748"/>
        <dbReference type="ChEBI" id="CHEBI:15377"/>
        <dbReference type="ChEBI" id="CHEBI:15378"/>
        <dbReference type="ChEBI" id="CHEBI:16526"/>
        <dbReference type="ChEBI" id="CHEBI:17544"/>
        <dbReference type="EC" id="4.2.1.1"/>
    </reaction>
</comment>
<evidence type="ECO:0000256" key="3">
    <source>
        <dbReference type="ARBA" id="ARBA00022723"/>
    </source>
</evidence>
<proteinExistence type="inferred from homology"/>
<dbReference type="Pfam" id="PF00194">
    <property type="entry name" value="Carb_anhydrase"/>
    <property type="match status" value="1"/>
</dbReference>
<evidence type="ECO:0000256" key="1">
    <source>
        <dbReference type="ARBA" id="ARBA00010718"/>
    </source>
</evidence>
<gene>
    <name evidence="9" type="ORF">BSL78_20585</name>
    <name evidence="8" type="ORF">BSL78_30159</name>
</gene>
<evidence type="ECO:0000313" key="8">
    <source>
        <dbReference type="EMBL" id="PIK33027.1"/>
    </source>
</evidence>
<dbReference type="AlphaFoldDB" id="A0A2G8K3J2"/>
<dbReference type="InterPro" id="IPR001148">
    <property type="entry name" value="CA_dom"/>
</dbReference>
<comment type="similarity">
    <text evidence="1">Belongs to the alpha-carbonic anhydrase family.</text>
</comment>
<reference evidence="9 10" key="1">
    <citation type="journal article" date="2017" name="PLoS Biol.">
        <title>The sea cucumber genome provides insights into morphological evolution and visceral regeneration.</title>
        <authorList>
            <person name="Zhang X."/>
            <person name="Sun L."/>
            <person name="Yuan J."/>
            <person name="Sun Y."/>
            <person name="Gao Y."/>
            <person name="Zhang L."/>
            <person name="Li S."/>
            <person name="Dai H."/>
            <person name="Hamel J.F."/>
            <person name="Liu C."/>
            <person name="Yu Y."/>
            <person name="Liu S."/>
            <person name="Lin W."/>
            <person name="Guo K."/>
            <person name="Jin S."/>
            <person name="Xu P."/>
            <person name="Storey K.B."/>
            <person name="Huan P."/>
            <person name="Zhang T."/>
            <person name="Zhou Y."/>
            <person name="Zhang J."/>
            <person name="Lin C."/>
            <person name="Li X."/>
            <person name="Xing L."/>
            <person name="Huo D."/>
            <person name="Sun M."/>
            <person name="Wang L."/>
            <person name="Mercier A."/>
            <person name="Li F."/>
            <person name="Yang H."/>
            <person name="Xiang J."/>
        </authorList>
    </citation>
    <scope>NUCLEOTIDE SEQUENCE [LARGE SCALE GENOMIC DNA]</scope>
    <source>
        <strain evidence="9">Shaxun</strain>
        <tissue evidence="9">Muscle</tissue>
    </source>
</reference>
<keyword evidence="10" id="KW-1185">Reference proteome</keyword>
<dbReference type="GO" id="GO:0004089">
    <property type="term" value="F:carbonate dehydratase activity"/>
    <property type="evidence" value="ECO:0007669"/>
    <property type="project" value="UniProtKB-EC"/>
</dbReference>
<protein>
    <recommendedName>
        <fullName evidence="2">carbonic anhydrase</fullName>
        <ecNumber evidence="2">4.2.1.1</ecNumber>
    </recommendedName>
</protein>
<dbReference type="EMBL" id="MRZV01002787">
    <property type="protein sequence ID" value="PIK33027.1"/>
    <property type="molecule type" value="Genomic_DNA"/>
</dbReference>
<evidence type="ECO:0000256" key="4">
    <source>
        <dbReference type="ARBA" id="ARBA00022833"/>
    </source>
</evidence>
<dbReference type="Proteomes" id="UP000230750">
    <property type="component" value="Unassembled WGS sequence"/>
</dbReference>
<dbReference type="OrthoDB" id="429145at2759"/>
<dbReference type="EC" id="4.2.1.1" evidence="2"/>
<evidence type="ECO:0000256" key="5">
    <source>
        <dbReference type="ARBA" id="ARBA00023239"/>
    </source>
</evidence>
<dbReference type="STRING" id="307972.A0A2G8K3J2"/>
<keyword evidence="4" id="KW-0862">Zinc</keyword>
<dbReference type="GO" id="GO:0005886">
    <property type="term" value="C:plasma membrane"/>
    <property type="evidence" value="ECO:0007669"/>
    <property type="project" value="TreeGrafter"/>
</dbReference>
<dbReference type="Gene3D" id="3.10.200.10">
    <property type="entry name" value="Alpha carbonic anhydrase"/>
    <property type="match status" value="1"/>
</dbReference>
<dbReference type="InterPro" id="IPR036398">
    <property type="entry name" value="CA_dom_sf"/>
</dbReference>
<evidence type="ECO:0000313" key="9">
    <source>
        <dbReference type="EMBL" id="PIK42560.1"/>
    </source>
</evidence>